<reference evidence="2 3" key="1">
    <citation type="submission" date="2023-06" db="EMBL/GenBank/DDBJ databases">
        <title>Sporosarcina sp. nov., isolated from Korean tranditional fermented seafood 'Jeotgal'.</title>
        <authorList>
            <person name="Yang A.I."/>
            <person name="Shin N.-R."/>
        </authorList>
    </citation>
    <scope>NUCLEOTIDE SEQUENCE [LARGE SCALE GENOMIC DNA]</scope>
    <source>
        <strain evidence="2 3">T2O-4</strain>
    </source>
</reference>
<feature type="coiled-coil region" evidence="1">
    <location>
        <begin position="129"/>
        <end position="183"/>
    </location>
</feature>
<keyword evidence="3" id="KW-1185">Reference proteome</keyword>
<gene>
    <name evidence="2" type="ORF">QWT69_03015</name>
</gene>
<name>A0ABZ0L6I6_9BACL</name>
<dbReference type="EMBL" id="CP129118">
    <property type="protein sequence ID" value="WOV88110.1"/>
    <property type="molecule type" value="Genomic_DNA"/>
</dbReference>
<keyword evidence="1" id="KW-0175">Coiled coil</keyword>
<dbReference type="Proteomes" id="UP001303902">
    <property type="component" value="Chromosome"/>
</dbReference>
<evidence type="ECO:0000313" key="3">
    <source>
        <dbReference type="Proteomes" id="UP001303902"/>
    </source>
</evidence>
<proteinExistence type="predicted"/>
<sequence>MKRLLYVVAFAIVVSTLIYQSTSYSNAGLKSEVAVSAVQDGQALISIHYGEGRQFWITNNTDQAVRISGSDFFPLESSSIEPARLQEFTIVGEPASLLNTVLTIEAEWQNGSALIDSAIPQSNVDVILLELVEEEILEVEEEVEIEIERDKEIDIDMDIENEIEEKIEMEVQVQDELEENEEDIVEKTQPGSE</sequence>
<dbReference type="RefSeq" id="WP_317968835.1">
    <property type="nucleotide sequence ID" value="NZ_CP129118.1"/>
</dbReference>
<evidence type="ECO:0000313" key="2">
    <source>
        <dbReference type="EMBL" id="WOV88110.1"/>
    </source>
</evidence>
<accession>A0ABZ0L6I6</accession>
<organism evidence="2 3">
    <name type="scientific">Sporosarcina oncorhynchi</name>
    <dbReference type="NCBI Taxonomy" id="3056444"/>
    <lineage>
        <taxon>Bacteria</taxon>
        <taxon>Bacillati</taxon>
        <taxon>Bacillota</taxon>
        <taxon>Bacilli</taxon>
        <taxon>Bacillales</taxon>
        <taxon>Caryophanaceae</taxon>
        <taxon>Sporosarcina</taxon>
    </lineage>
</organism>
<protein>
    <submittedName>
        <fullName evidence="2">Uncharacterized protein</fullName>
    </submittedName>
</protein>
<evidence type="ECO:0000256" key="1">
    <source>
        <dbReference type="SAM" id="Coils"/>
    </source>
</evidence>